<protein>
    <submittedName>
        <fullName evidence="3">Uncharacterized protein</fullName>
    </submittedName>
</protein>
<dbReference type="InterPro" id="IPR038213">
    <property type="entry name" value="IFI6/IFI27-like_sf"/>
</dbReference>
<comment type="caution">
    <text evidence="3">The sequence shown here is derived from an EMBL/GenBank/DDBJ whole genome shotgun (WGS) entry which is preliminary data.</text>
</comment>
<dbReference type="Gene3D" id="6.10.110.10">
    <property type="match status" value="1"/>
</dbReference>
<feature type="signal peptide" evidence="2">
    <location>
        <begin position="1"/>
        <end position="16"/>
    </location>
</feature>
<keyword evidence="2" id="KW-0732">Signal</keyword>
<gene>
    <name evidence="3" type="ORF">BDN71DRAFT_1454452</name>
</gene>
<dbReference type="OrthoDB" id="440424at2759"/>
<evidence type="ECO:0000256" key="2">
    <source>
        <dbReference type="SAM" id="SignalP"/>
    </source>
</evidence>
<evidence type="ECO:0000313" key="3">
    <source>
        <dbReference type="EMBL" id="KAF9490335.1"/>
    </source>
</evidence>
<dbReference type="AlphaFoldDB" id="A0A9P5ZPH0"/>
<sequence length="130" mass="14495">MISSILAFVFSLLAWALVINEAIEFCENPNDREGFRKLCQAFPMMKRIADAPVWDLVAQHPKLTLAVGVLVCFQPLILRPFLRLIGFGELGPTKGSVAARAQSKLYGPNTPKGGIFSHMERTGMKSYDRR</sequence>
<feature type="compositionally biased region" description="Basic and acidic residues" evidence="1">
    <location>
        <begin position="118"/>
        <end position="130"/>
    </location>
</feature>
<dbReference type="EMBL" id="MU154644">
    <property type="protein sequence ID" value="KAF9490335.1"/>
    <property type="molecule type" value="Genomic_DNA"/>
</dbReference>
<accession>A0A9P5ZPH0</accession>
<feature type="region of interest" description="Disordered" evidence="1">
    <location>
        <begin position="109"/>
        <end position="130"/>
    </location>
</feature>
<reference evidence="3" key="1">
    <citation type="submission" date="2020-11" db="EMBL/GenBank/DDBJ databases">
        <authorList>
            <consortium name="DOE Joint Genome Institute"/>
            <person name="Ahrendt S."/>
            <person name="Riley R."/>
            <person name="Andreopoulos W."/>
            <person name="Labutti K."/>
            <person name="Pangilinan J."/>
            <person name="Ruiz-Duenas F.J."/>
            <person name="Barrasa J.M."/>
            <person name="Sanchez-Garcia M."/>
            <person name="Camarero S."/>
            <person name="Miyauchi S."/>
            <person name="Serrano A."/>
            <person name="Linde D."/>
            <person name="Babiker R."/>
            <person name="Drula E."/>
            <person name="Ayuso-Fernandez I."/>
            <person name="Pacheco R."/>
            <person name="Padilla G."/>
            <person name="Ferreira P."/>
            <person name="Barriuso J."/>
            <person name="Kellner H."/>
            <person name="Castanera R."/>
            <person name="Alfaro M."/>
            <person name="Ramirez L."/>
            <person name="Pisabarro A.G."/>
            <person name="Kuo A."/>
            <person name="Tritt A."/>
            <person name="Lipzen A."/>
            <person name="He G."/>
            <person name="Yan M."/>
            <person name="Ng V."/>
            <person name="Cullen D."/>
            <person name="Martin F."/>
            <person name="Rosso M.-N."/>
            <person name="Henrissat B."/>
            <person name="Hibbett D."/>
            <person name="Martinez A.T."/>
            <person name="Grigoriev I.V."/>
        </authorList>
    </citation>
    <scope>NUCLEOTIDE SEQUENCE</scope>
    <source>
        <strain evidence="3">ATCC 90797</strain>
    </source>
</reference>
<dbReference type="Proteomes" id="UP000807025">
    <property type="component" value="Unassembled WGS sequence"/>
</dbReference>
<feature type="chain" id="PRO_5040424661" evidence="2">
    <location>
        <begin position="17"/>
        <end position="130"/>
    </location>
</feature>
<evidence type="ECO:0000313" key="4">
    <source>
        <dbReference type="Proteomes" id="UP000807025"/>
    </source>
</evidence>
<keyword evidence="4" id="KW-1185">Reference proteome</keyword>
<evidence type="ECO:0000256" key="1">
    <source>
        <dbReference type="SAM" id="MobiDB-lite"/>
    </source>
</evidence>
<proteinExistence type="predicted"/>
<organism evidence="3 4">
    <name type="scientific">Pleurotus eryngii</name>
    <name type="common">Boletus of the steppes</name>
    <dbReference type="NCBI Taxonomy" id="5323"/>
    <lineage>
        <taxon>Eukaryota</taxon>
        <taxon>Fungi</taxon>
        <taxon>Dikarya</taxon>
        <taxon>Basidiomycota</taxon>
        <taxon>Agaricomycotina</taxon>
        <taxon>Agaricomycetes</taxon>
        <taxon>Agaricomycetidae</taxon>
        <taxon>Agaricales</taxon>
        <taxon>Pleurotineae</taxon>
        <taxon>Pleurotaceae</taxon>
        <taxon>Pleurotus</taxon>
    </lineage>
</organism>
<name>A0A9P5ZPH0_PLEER</name>